<dbReference type="EMBL" id="OZ037945">
    <property type="protein sequence ID" value="CAL1700335.1"/>
    <property type="molecule type" value="Genomic_DNA"/>
</dbReference>
<dbReference type="InterPro" id="IPR011009">
    <property type="entry name" value="Kinase-like_dom_sf"/>
</dbReference>
<reference evidence="4" key="1">
    <citation type="submission" date="2024-04" db="EMBL/GenBank/DDBJ databases">
        <authorList>
            <person name="Shaw F."/>
            <person name="Minotto A."/>
        </authorList>
    </citation>
    <scope>NUCLEOTIDE SEQUENCE [LARGE SCALE GENOMIC DNA]</scope>
</reference>
<feature type="compositionally biased region" description="Acidic residues" evidence="1">
    <location>
        <begin position="869"/>
        <end position="882"/>
    </location>
</feature>
<evidence type="ECO:0000256" key="1">
    <source>
        <dbReference type="SAM" id="MobiDB-lite"/>
    </source>
</evidence>
<feature type="compositionally biased region" description="Polar residues" evidence="1">
    <location>
        <begin position="912"/>
        <end position="921"/>
    </location>
</feature>
<protein>
    <recommendedName>
        <fullName evidence="2">Fungal-type protein kinase domain-containing protein</fullName>
    </recommendedName>
</protein>
<dbReference type="Gene3D" id="1.10.510.10">
    <property type="entry name" value="Transferase(Phosphotransferase) domain 1"/>
    <property type="match status" value="1"/>
</dbReference>
<dbReference type="PANTHER" id="PTHR38248">
    <property type="entry name" value="FUNK1 6"/>
    <property type="match status" value="1"/>
</dbReference>
<proteinExistence type="predicted"/>
<evidence type="ECO:0000313" key="4">
    <source>
        <dbReference type="Proteomes" id="UP001497453"/>
    </source>
</evidence>
<evidence type="ECO:0000259" key="2">
    <source>
        <dbReference type="Pfam" id="PF17667"/>
    </source>
</evidence>
<organism evidence="3 4">
    <name type="scientific">Somion occarium</name>
    <dbReference type="NCBI Taxonomy" id="3059160"/>
    <lineage>
        <taxon>Eukaryota</taxon>
        <taxon>Fungi</taxon>
        <taxon>Dikarya</taxon>
        <taxon>Basidiomycota</taxon>
        <taxon>Agaricomycotina</taxon>
        <taxon>Agaricomycetes</taxon>
        <taxon>Polyporales</taxon>
        <taxon>Cerrenaceae</taxon>
        <taxon>Somion</taxon>
    </lineage>
</organism>
<dbReference type="InterPro" id="IPR040976">
    <property type="entry name" value="Pkinase_fungal"/>
</dbReference>
<feature type="compositionally biased region" description="Basic residues" evidence="1">
    <location>
        <begin position="994"/>
        <end position="1005"/>
    </location>
</feature>
<keyword evidence="4" id="KW-1185">Reference proteome</keyword>
<dbReference type="InterPro" id="IPR008266">
    <property type="entry name" value="Tyr_kinase_AS"/>
</dbReference>
<gene>
    <name evidence="3" type="ORF">GFSPODELE1_LOCUS3107</name>
</gene>
<feature type="region of interest" description="Disordered" evidence="1">
    <location>
        <begin position="1"/>
        <end position="26"/>
    </location>
</feature>
<dbReference type="PROSITE" id="PS00109">
    <property type="entry name" value="PROTEIN_KINASE_TYR"/>
    <property type="match status" value="1"/>
</dbReference>
<feature type="compositionally biased region" description="Basic residues" evidence="1">
    <location>
        <begin position="851"/>
        <end position="861"/>
    </location>
</feature>
<name>A0ABP1CXE4_9APHY</name>
<feature type="domain" description="Fungal-type protein kinase" evidence="2">
    <location>
        <begin position="195"/>
        <end position="550"/>
    </location>
</feature>
<feature type="compositionally biased region" description="Basic and acidic residues" evidence="1">
    <location>
        <begin position="936"/>
        <end position="961"/>
    </location>
</feature>
<dbReference type="Pfam" id="PF17667">
    <property type="entry name" value="Pkinase_fungal"/>
    <property type="match status" value="1"/>
</dbReference>
<dbReference type="SUPFAM" id="SSF56112">
    <property type="entry name" value="Protein kinase-like (PK-like)"/>
    <property type="match status" value="1"/>
</dbReference>
<evidence type="ECO:0000313" key="3">
    <source>
        <dbReference type="EMBL" id="CAL1700335.1"/>
    </source>
</evidence>
<feature type="region of interest" description="Disordered" evidence="1">
    <location>
        <begin position="771"/>
        <end position="1005"/>
    </location>
</feature>
<feature type="compositionally biased region" description="Basic and acidic residues" evidence="1">
    <location>
        <begin position="883"/>
        <end position="903"/>
    </location>
</feature>
<sequence length="1005" mass="113438">MSNLAHQPISVDPPSPFATDTTRPPRPVPNSPLQCLLAGFLHFAYLIPYYTALRKWLVKEMTGLFIGPAPCSELFSLMVPSNPTWQDRPIPDLILPPVPSGGLERHMYQPLCDAVNNAEVCPGFKLMCVANTRDKEGCKLRPDLALVAEDVVDVNDFSVMDLWGEVKPRRDGDAFHKSYNSEDIDLDSVEKIEGKSADCRGQLISYAAAAMSRQHRVFMFSFAICGKYIRFSLWDRAGCIVTESIDYLKHPELVAEFFWRYSHMNAKERGFDVTVQRATLEQADQLTDAMETYIELSRPRNMEFLRANSDPTYSTYQLCMDDEEGKPQYFIIRQPFWDADSANGRATRAYAAYNITQNKLVFLKDCWRTEGKDIMCEADIYKHLLDCDVPFLPEVILAGDVRVDGDEQRTFCDEWSKPDSFPEWRLPCKPLRTYVHCRIVQELAYPIASVQSSREAVQAFRDVVESIQVAYEVRDMFHRDISTGNVMISKKGRGVLNDWDHGIRLIPDREPHASRTGTWQFISVALLQKPDKFHEVRDDLESCFWVLLYVSLHYFKHNGRDVGFTLGFFDEIQERKVAGEAQYQSFGGDSKASLLNGEQLDAVQWECRPLNDLIHSLAELWSTAYMLNSKLVRHISGSQRNILSSALDKVSTVLDIFDTALASEGWKDKDAIPDQYPSVYQRNVDQAIAKAKTGYIASSVRQSQAVACSERATSSVVPAHASRPKIATRSGIPQRYQSSIRPTVEQLSFPQGLAMPRASCSTKRTIDNAQAGEYNVPVGSSKRMKTGDPPLLSGQPLAYEPPALANPPASSIHSPIRPSLPSARSSCPPAELNSPLADPSHIERVPTPPAVRHRYLTRSKTKPNNVQGEDLENDVQEAPPEDVEMKQFEHRYPTRSKSNDKHPRPQRPPNPSKAQVQNVRSGQRDNKSAGKGLKHAPQEHVETVQVEHRYPTRSKSNEKNPRPQRPPRPLNIPAQTQESVKRSNKPTASGSKRTQAKSKNRRQYR</sequence>
<accession>A0ABP1CXE4</accession>
<dbReference type="Proteomes" id="UP001497453">
    <property type="component" value="Chromosome 2"/>
</dbReference>
<dbReference type="PANTHER" id="PTHR38248:SF2">
    <property type="entry name" value="FUNK1 11"/>
    <property type="match status" value="1"/>
</dbReference>